<evidence type="ECO:0000313" key="15">
    <source>
        <dbReference type="Proteomes" id="UP001412067"/>
    </source>
</evidence>
<evidence type="ECO:0000256" key="11">
    <source>
        <dbReference type="ARBA" id="ARBA00023253"/>
    </source>
</evidence>
<protein>
    <recommendedName>
        <fullName evidence="13">O-fucosyltransferase family protein</fullName>
    </recommendedName>
</protein>
<dbReference type="InterPro" id="IPR019378">
    <property type="entry name" value="GDP-Fuc_O-FucTrfase"/>
</dbReference>
<evidence type="ECO:0000313" key="14">
    <source>
        <dbReference type="EMBL" id="KAK8969305.1"/>
    </source>
</evidence>
<comment type="pathway">
    <text evidence="2">Glycan metabolism.</text>
</comment>
<evidence type="ECO:0000256" key="4">
    <source>
        <dbReference type="ARBA" id="ARBA00022676"/>
    </source>
</evidence>
<proteinExistence type="inferred from homology"/>
<sequence>MNSFRALFPRLENHNTVMAPEKLEDNTQGLAGTAVDYMVCLLSNIFIPTYDGPNNFANNLLGHHLYYGFRTTIKPDRKALAPIFMARENGRIKDSEERACAK</sequence>
<comment type="subcellular location">
    <subcellularLocation>
        <location evidence="1">Membrane</location>
        <topology evidence="1">Single-pass type II membrane protein</topology>
    </subcellularLocation>
</comment>
<keyword evidence="11" id="KW-0294">Fucose metabolism</keyword>
<name>A0ABR2N0N5_9ASPA</name>
<evidence type="ECO:0000256" key="1">
    <source>
        <dbReference type="ARBA" id="ARBA00004606"/>
    </source>
</evidence>
<keyword evidence="10" id="KW-0325">Glycoprotein</keyword>
<dbReference type="Pfam" id="PF10250">
    <property type="entry name" value="O-FucT"/>
    <property type="match status" value="1"/>
</dbReference>
<evidence type="ECO:0000256" key="3">
    <source>
        <dbReference type="ARBA" id="ARBA00007737"/>
    </source>
</evidence>
<evidence type="ECO:0000256" key="8">
    <source>
        <dbReference type="ARBA" id="ARBA00022989"/>
    </source>
</evidence>
<keyword evidence="5" id="KW-0808">Transferase</keyword>
<evidence type="ECO:0000256" key="6">
    <source>
        <dbReference type="ARBA" id="ARBA00022692"/>
    </source>
</evidence>
<evidence type="ECO:0000256" key="7">
    <source>
        <dbReference type="ARBA" id="ARBA00022968"/>
    </source>
</evidence>
<comment type="similarity">
    <text evidence="3">Belongs to the glycosyltransferase GT106 family.</text>
</comment>
<comment type="caution">
    <text evidence="14">The sequence shown here is derived from an EMBL/GenBank/DDBJ whole genome shotgun (WGS) entry which is preliminary data.</text>
</comment>
<keyword evidence="6" id="KW-0812">Transmembrane</keyword>
<organism evidence="14 15">
    <name type="scientific">Platanthera guangdongensis</name>
    <dbReference type="NCBI Taxonomy" id="2320717"/>
    <lineage>
        <taxon>Eukaryota</taxon>
        <taxon>Viridiplantae</taxon>
        <taxon>Streptophyta</taxon>
        <taxon>Embryophyta</taxon>
        <taxon>Tracheophyta</taxon>
        <taxon>Spermatophyta</taxon>
        <taxon>Magnoliopsida</taxon>
        <taxon>Liliopsida</taxon>
        <taxon>Asparagales</taxon>
        <taxon>Orchidaceae</taxon>
        <taxon>Orchidoideae</taxon>
        <taxon>Orchideae</taxon>
        <taxon>Orchidinae</taxon>
        <taxon>Platanthera</taxon>
    </lineage>
</organism>
<reference evidence="14 15" key="1">
    <citation type="journal article" date="2022" name="Nat. Plants">
        <title>Genomes of leafy and leafless Platanthera orchids illuminate the evolution of mycoheterotrophy.</title>
        <authorList>
            <person name="Li M.H."/>
            <person name="Liu K.W."/>
            <person name="Li Z."/>
            <person name="Lu H.C."/>
            <person name="Ye Q.L."/>
            <person name="Zhang D."/>
            <person name="Wang J.Y."/>
            <person name="Li Y.F."/>
            <person name="Zhong Z.M."/>
            <person name="Liu X."/>
            <person name="Yu X."/>
            <person name="Liu D.K."/>
            <person name="Tu X.D."/>
            <person name="Liu B."/>
            <person name="Hao Y."/>
            <person name="Liao X.Y."/>
            <person name="Jiang Y.T."/>
            <person name="Sun W.H."/>
            <person name="Chen J."/>
            <person name="Chen Y.Q."/>
            <person name="Ai Y."/>
            <person name="Zhai J.W."/>
            <person name="Wu S.S."/>
            <person name="Zhou Z."/>
            <person name="Hsiao Y.Y."/>
            <person name="Wu W.L."/>
            <person name="Chen Y.Y."/>
            <person name="Lin Y.F."/>
            <person name="Hsu J.L."/>
            <person name="Li C.Y."/>
            <person name="Wang Z.W."/>
            <person name="Zhao X."/>
            <person name="Zhong W.Y."/>
            <person name="Ma X.K."/>
            <person name="Ma L."/>
            <person name="Huang J."/>
            <person name="Chen G.Z."/>
            <person name="Huang M.Z."/>
            <person name="Huang L."/>
            <person name="Peng D.H."/>
            <person name="Luo Y.B."/>
            <person name="Zou S.Q."/>
            <person name="Chen S.P."/>
            <person name="Lan S."/>
            <person name="Tsai W.C."/>
            <person name="Van de Peer Y."/>
            <person name="Liu Z.J."/>
        </authorList>
    </citation>
    <scope>NUCLEOTIDE SEQUENCE [LARGE SCALE GENOMIC DNA]</scope>
    <source>
        <strain evidence="14">Lor288</strain>
    </source>
</reference>
<gene>
    <name evidence="14" type="ORF">KSP40_PGU005325</name>
</gene>
<keyword evidence="4" id="KW-0328">Glycosyltransferase</keyword>
<evidence type="ECO:0000256" key="12">
    <source>
        <dbReference type="ARBA" id="ARBA00023277"/>
    </source>
</evidence>
<keyword evidence="7" id="KW-0735">Signal-anchor</keyword>
<evidence type="ECO:0000256" key="9">
    <source>
        <dbReference type="ARBA" id="ARBA00023136"/>
    </source>
</evidence>
<evidence type="ECO:0000256" key="13">
    <source>
        <dbReference type="ARBA" id="ARBA00030350"/>
    </source>
</evidence>
<dbReference type="PANTHER" id="PTHR31741:SF14">
    <property type="entry name" value="O-FUCOSYLTRANSFERASE 1"/>
    <property type="match status" value="1"/>
</dbReference>
<accession>A0ABR2N0N5</accession>
<keyword evidence="12" id="KW-0119">Carbohydrate metabolism</keyword>
<evidence type="ECO:0000256" key="2">
    <source>
        <dbReference type="ARBA" id="ARBA00004881"/>
    </source>
</evidence>
<evidence type="ECO:0000256" key="10">
    <source>
        <dbReference type="ARBA" id="ARBA00023180"/>
    </source>
</evidence>
<keyword evidence="8" id="KW-1133">Transmembrane helix</keyword>
<evidence type="ECO:0000256" key="5">
    <source>
        <dbReference type="ARBA" id="ARBA00022679"/>
    </source>
</evidence>
<keyword evidence="9" id="KW-0472">Membrane</keyword>
<dbReference type="PANTHER" id="PTHR31741">
    <property type="entry name" value="OS02G0726500 PROTEIN-RELATED"/>
    <property type="match status" value="1"/>
</dbReference>
<dbReference type="Proteomes" id="UP001412067">
    <property type="component" value="Unassembled WGS sequence"/>
</dbReference>
<dbReference type="EMBL" id="JBBWWR010000003">
    <property type="protein sequence ID" value="KAK8969305.1"/>
    <property type="molecule type" value="Genomic_DNA"/>
</dbReference>
<keyword evidence="15" id="KW-1185">Reference proteome</keyword>